<accession>A0AAW2VWI9</accession>
<evidence type="ECO:0008006" key="2">
    <source>
        <dbReference type="Google" id="ProtNLM"/>
    </source>
</evidence>
<evidence type="ECO:0000313" key="1">
    <source>
        <dbReference type="EMBL" id="KAL0433319.1"/>
    </source>
</evidence>
<organism evidence="1">
    <name type="scientific">Sesamum latifolium</name>
    <dbReference type="NCBI Taxonomy" id="2727402"/>
    <lineage>
        <taxon>Eukaryota</taxon>
        <taxon>Viridiplantae</taxon>
        <taxon>Streptophyta</taxon>
        <taxon>Embryophyta</taxon>
        <taxon>Tracheophyta</taxon>
        <taxon>Spermatophyta</taxon>
        <taxon>Magnoliopsida</taxon>
        <taxon>eudicotyledons</taxon>
        <taxon>Gunneridae</taxon>
        <taxon>Pentapetalae</taxon>
        <taxon>asterids</taxon>
        <taxon>lamiids</taxon>
        <taxon>Lamiales</taxon>
        <taxon>Pedaliaceae</taxon>
        <taxon>Sesamum</taxon>
    </lineage>
</organism>
<reference evidence="1" key="2">
    <citation type="journal article" date="2024" name="Plant">
        <title>Genomic evolution and insights into agronomic trait innovations of Sesamum species.</title>
        <authorList>
            <person name="Miao H."/>
            <person name="Wang L."/>
            <person name="Qu L."/>
            <person name="Liu H."/>
            <person name="Sun Y."/>
            <person name="Le M."/>
            <person name="Wang Q."/>
            <person name="Wei S."/>
            <person name="Zheng Y."/>
            <person name="Lin W."/>
            <person name="Duan Y."/>
            <person name="Cao H."/>
            <person name="Xiong S."/>
            <person name="Wang X."/>
            <person name="Wei L."/>
            <person name="Li C."/>
            <person name="Ma Q."/>
            <person name="Ju M."/>
            <person name="Zhao R."/>
            <person name="Li G."/>
            <person name="Mu C."/>
            <person name="Tian Q."/>
            <person name="Mei H."/>
            <person name="Zhang T."/>
            <person name="Gao T."/>
            <person name="Zhang H."/>
        </authorList>
    </citation>
    <scope>NUCLEOTIDE SEQUENCE</scope>
    <source>
        <strain evidence="1">KEN1</strain>
    </source>
</reference>
<dbReference type="EMBL" id="JACGWN010000009">
    <property type="protein sequence ID" value="KAL0433319.1"/>
    <property type="molecule type" value="Genomic_DNA"/>
</dbReference>
<name>A0AAW2VWI9_9LAMI</name>
<sequence>MGLFQLCFADDLLFFCKAEVQSIHLFWKGLQLSASMSGLHANSDKSQLILSKLAQDIRESLFGVLGFQEGRLPVRCLGLPLLSFRFSIANYKPLFFKIDK</sequence>
<dbReference type="AlphaFoldDB" id="A0AAW2VWI9"/>
<reference evidence="1" key="1">
    <citation type="submission" date="2020-06" db="EMBL/GenBank/DDBJ databases">
        <authorList>
            <person name="Li T."/>
            <person name="Hu X."/>
            <person name="Zhang T."/>
            <person name="Song X."/>
            <person name="Zhang H."/>
            <person name="Dai N."/>
            <person name="Sheng W."/>
            <person name="Hou X."/>
            <person name="Wei L."/>
        </authorList>
    </citation>
    <scope>NUCLEOTIDE SEQUENCE</scope>
    <source>
        <strain evidence="1">KEN1</strain>
        <tissue evidence="1">Leaf</tissue>
    </source>
</reference>
<proteinExistence type="predicted"/>
<comment type="caution">
    <text evidence="1">The sequence shown here is derived from an EMBL/GenBank/DDBJ whole genome shotgun (WGS) entry which is preliminary data.</text>
</comment>
<protein>
    <recommendedName>
        <fullName evidence="2">Reverse transcriptase domain-containing protein</fullName>
    </recommendedName>
</protein>
<gene>
    <name evidence="1" type="ORF">Slati_2666200</name>
</gene>